<evidence type="ECO:0000313" key="2">
    <source>
        <dbReference type="EMBL" id="GLZ79040.1"/>
    </source>
</evidence>
<dbReference type="RefSeq" id="WP_285664166.1">
    <property type="nucleotide sequence ID" value="NZ_BSTX01000002.1"/>
</dbReference>
<keyword evidence="3" id="KW-1185">Reference proteome</keyword>
<accession>A0A9W6WBT2</accession>
<dbReference type="PANTHER" id="PTHR10579">
    <property type="entry name" value="CALCIUM-ACTIVATED CHLORIDE CHANNEL REGULATOR"/>
    <property type="match status" value="1"/>
</dbReference>
<dbReference type="Gene3D" id="2.60.40.3670">
    <property type="match status" value="1"/>
</dbReference>
<dbReference type="EMBL" id="BSTX01000002">
    <property type="protein sequence ID" value="GLZ79040.1"/>
    <property type="molecule type" value="Genomic_DNA"/>
</dbReference>
<dbReference type="AlphaFoldDB" id="A0A9W6WBT2"/>
<gene>
    <name evidence="2" type="ORF">Afil01_38470</name>
</gene>
<proteinExistence type="predicted"/>
<sequence>MMQQAPNFQLEVDHNPYLAAGARVVDAILTVTAAEGTGAVVAAPSGSASMAQVIMVDCSGSMIGKKIVEARRAVASAVDTLRDGTPFAIVAGTDKAFMGYPSDMRLVPANAQTRAAAKSAVERLSAFGGTAIGSWLRLAGKLLATSDAEVKHGILLTDGDNLHETAAELDTVLAENTGSFTCDARGVGKEWKHEVLLKISSAMLGTVGGLEDPSHLAGDFRAMTENAMGKTLGNATLRVWSPAGARIRLVKQVTPTIEDLTDRVDQVNPRTGDYPIGAWGPGETRDFHVCLEIPVGEVGEAPRLATRLKITAGETTLAEHTVTVEWTDETTLFTEINPRVAHYTGQEELATAILQGVAAFKNDERELATEKLGRAVALATESDHTQALAALGKLVEIEDAPTGTVRLRSDAKSIDVEMAGVRSTTTVALRRRAEDDDATDA</sequence>
<dbReference type="Gene3D" id="1.20.120.1690">
    <property type="match status" value="1"/>
</dbReference>
<dbReference type="Pfam" id="PF18571">
    <property type="entry name" value="VWA_3_C"/>
    <property type="match status" value="1"/>
</dbReference>
<reference evidence="2" key="1">
    <citation type="submission" date="2023-03" db="EMBL/GenBank/DDBJ databases">
        <title>Actinorhabdospora filicis NBRC 111898.</title>
        <authorList>
            <person name="Ichikawa N."/>
            <person name="Sato H."/>
            <person name="Tonouchi N."/>
        </authorList>
    </citation>
    <scope>NUCLEOTIDE SEQUENCE</scope>
    <source>
        <strain evidence="2">NBRC 111898</strain>
    </source>
</reference>
<comment type="caution">
    <text evidence="2">The sequence shown here is derived from an EMBL/GenBank/DDBJ whole genome shotgun (WGS) entry which is preliminary data.</text>
</comment>
<dbReference type="SUPFAM" id="SSF53300">
    <property type="entry name" value="vWA-like"/>
    <property type="match status" value="1"/>
</dbReference>
<dbReference type="Gene3D" id="3.40.50.410">
    <property type="entry name" value="von Willebrand factor, type A domain"/>
    <property type="match status" value="1"/>
</dbReference>
<dbReference type="InterPro" id="IPR002035">
    <property type="entry name" value="VWF_A"/>
</dbReference>
<dbReference type="InterPro" id="IPR036465">
    <property type="entry name" value="vWFA_dom_sf"/>
</dbReference>
<organism evidence="2 3">
    <name type="scientific">Actinorhabdospora filicis</name>
    <dbReference type="NCBI Taxonomy" id="1785913"/>
    <lineage>
        <taxon>Bacteria</taxon>
        <taxon>Bacillati</taxon>
        <taxon>Actinomycetota</taxon>
        <taxon>Actinomycetes</taxon>
        <taxon>Micromonosporales</taxon>
        <taxon>Micromonosporaceae</taxon>
        <taxon>Actinorhabdospora</taxon>
    </lineage>
</organism>
<dbReference type="SMART" id="SM00327">
    <property type="entry name" value="VWA"/>
    <property type="match status" value="1"/>
</dbReference>
<name>A0A9W6WBT2_9ACTN</name>
<feature type="domain" description="VWFA" evidence="1">
    <location>
        <begin position="51"/>
        <end position="232"/>
    </location>
</feature>
<dbReference type="PROSITE" id="PS50234">
    <property type="entry name" value="VWFA"/>
    <property type="match status" value="1"/>
</dbReference>
<protein>
    <submittedName>
        <fullName evidence="2">VWA domain-containing protein</fullName>
    </submittedName>
</protein>
<evidence type="ECO:0000259" key="1">
    <source>
        <dbReference type="PROSITE" id="PS50234"/>
    </source>
</evidence>
<dbReference type="InterPro" id="IPR051266">
    <property type="entry name" value="CLCR"/>
</dbReference>
<dbReference type="Proteomes" id="UP001165079">
    <property type="component" value="Unassembled WGS sequence"/>
</dbReference>
<dbReference type="PANTHER" id="PTHR10579:SF43">
    <property type="entry name" value="ZINC FINGER (C3HC4-TYPE RING FINGER) FAMILY PROTEIN"/>
    <property type="match status" value="1"/>
</dbReference>
<evidence type="ECO:0000313" key="3">
    <source>
        <dbReference type="Proteomes" id="UP001165079"/>
    </source>
</evidence>
<dbReference type="Pfam" id="PF13768">
    <property type="entry name" value="VWA_3"/>
    <property type="match status" value="1"/>
</dbReference>
<dbReference type="InterPro" id="IPR041176">
    <property type="entry name" value="VWA_3_C"/>
</dbReference>